<accession>A0A0U3L9Z9</accession>
<dbReference type="STRING" id="76731.RD2015_3687"/>
<dbReference type="EMBL" id="CP013729">
    <property type="protein sequence ID" value="ALV08142.1"/>
    <property type="molecule type" value="Genomic_DNA"/>
</dbReference>
<dbReference type="InterPro" id="IPR000182">
    <property type="entry name" value="GNAT_dom"/>
</dbReference>
<dbReference type="PANTHER" id="PTHR43877">
    <property type="entry name" value="AMINOALKYLPHOSPHONATE N-ACETYLTRANSFERASE-RELATED-RELATED"/>
    <property type="match status" value="1"/>
</dbReference>
<sequence length="156" mass="16879">MPTAITVSLEPAAQPDVIALIEALDAYQIPLYPAESHHGIDMAALSQPHVLFAVARDGEGRAVACGAIVVGADYGELKRMYTLPSHRGQGIARALLALLESEARARGVRQFTLETGYLQHDAIGLYERLGYRRCGPFGDYAEDPNSVFMSKHSEPA</sequence>
<dbReference type="GO" id="GO:0016747">
    <property type="term" value="F:acyltransferase activity, transferring groups other than amino-acyl groups"/>
    <property type="evidence" value="ECO:0007669"/>
    <property type="project" value="InterPro"/>
</dbReference>
<dbReference type="Proteomes" id="UP000060699">
    <property type="component" value="Chromosome"/>
</dbReference>
<keyword evidence="1 3" id="KW-0808">Transferase</keyword>
<organism evidence="3 4">
    <name type="scientific">Roseateles depolymerans</name>
    <dbReference type="NCBI Taxonomy" id="76731"/>
    <lineage>
        <taxon>Bacteria</taxon>
        <taxon>Pseudomonadati</taxon>
        <taxon>Pseudomonadota</taxon>
        <taxon>Betaproteobacteria</taxon>
        <taxon>Burkholderiales</taxon>
        <taxon>Sphaerotilaceae</taxon>
        <taxon>Roseateles</taxon>
    </lineage>
</organism>
<protein>
    <submittedName>
        <fullName evidence="3">GCN5 family acetyltransferase</fullName>
    </submittedName>
</protein>
<dbReference type="SUPFAM" id="SSF55729">
    <property type="entry name" value="Acyl-CoA N-acyltransferases (Nat)"/>
    <property type="match status" value="1"/>
</dbReference>
<evidence type="ECO:0000313" key="4">
    <source>
        <dbReference type="Proteomes" id="UP000060699"/>
    </source>
</evidence>
<keyword evidence="2" id="KW-0012">Acyltransferase</keyword>
<dbReference type="InterPro" id="IPR016181">
    <property type="entry name" value="Acyl_CoA_acyltransferase"/>
</dbReference>
<evidence type="ECO:0000256" key="1">
    <source>
        <dbReference type="ARBA" id="ARBA00022679"/>
    </source>
</evidence>
<dbReference type="CDD" id="cd04301">
    <property type="entry name" value="NAT_SF"/>
    <property type="match status" value="1"/>
</dbReference>
<evidence type="ECO:0000313" key="3">
    <source>
        <dbReference type="EMBL" id="ALV08142.1"/>
    </source>
</evidence>
<dbReference type="AlphaFoldDB" id="A0A0U3L9Z9"/>
<dbReference type="RefSeq" id="WP_232309819.1">
    <property type="nucleotide sequence ID" value="NZ_CP013729.1"/>
</dbReference>
<reference evidence="3 4" key="1">
    <citation type="submission" date="2015-12" db="EMBL/GenBank/DDBJ databases">
        <title>Complete genome of Roseateles depolymerans KCTC 42856.</title>
        <authorList>
            <person name="Kim K.M."/>
        </authorList>
    </citation>
    <scope>NUCLEOTIDE SEQUENCE [LARGE SCALE GENOMIC DNA]</scope>
    <source>
        <strain evidence="3 4">KCTC 42856</strain>
    </source>
</reference>
<keyword evidence="4" id="KW-1185">Reference proteome</keyword>
<proteinExistence type="predicted"/>
<name>A0A0U3L9Z9_9BURK</name>
<evidence type="ECO:0000256" key="2">
    <source>
        <dbReference type="ARBA" id="ARBA00023315"/>
    </source>
</evidence>
<dbReference type="Pfam" id="PF00583">
    <property type="entry name" value="Acetyltransf_1"/>
    <property type="match status" value="1"/>
</dbReference>
<dbReference type="PANTHER" id="PTHR43877:SF5">
    <property type="entry name" value="BLL8307 PROTEIN"/>
    <property type="match status" value="1"/>
</dbReference>
<dbReference type="PROSITE" id="PS51186">
    <property type="entry name" value="GNAT"/>
    <property type="match status" value="1"/>
</dbReference>
<gene>
    <name evidence="3" type="ORF">RD2015_3687</name>
</gene>
<dbReference type="InterPro" id="IPR050832">
    <property type="entry name" value="Bact_Acetyltransf"/>
</dbReference>
<dbReference type="KEGG" id="rdp:RD2015_3687"/>
<dbReference type="Gene3D" id="3.40.630.30">
    <property type="match status" value="1"/>
</dbReference>